<evidence type="ECO:0000313" key="2">
    <source>
        <dbReference type="Proteomes" id="UP000019253"/>
    </source>
</evidence>
<keyword evidence="2" id="KW-1185">Reference proteome</keyword>
<organism evidence="1 2">
    <name type="scientific">Listeria grandensis FSL F6-0971</name>
    <dbReference type="NCBI Taxonomy" id="1265819"/>
    <lineage>
        <taxon>Bacteria</taxon>
        <taxon>Bacillati</taxon>
        <taxon>Bacillota</taxon>
        <taxon>Bacilli</taxon>
        <taxon>Bacillales</taxon>
        <taxon>Listeriaceae</taxon>
        <taxon>Listeria</taxon>
    </lineage>
</organism>
<comment type="caution">
    <text evidence="1">The sequence shown here is derived from an EMBL/GenBank/DDBJ whole genome shotgun (WGS) entry which is preliminary data.</text>
</comment>
<protein>
    <submittedName>
        <fullName evidence="1">Uncharacterized protein</fullName>
    </submittedName>
</protein>
<dbReference type="EMBL" id="AODD01000002">
    <property type="protein sequence ID" value="EUJ24723.1"/>
    <property type="molecule type" value="Genomic_DNA"/>
</dbReference>
<reference evidence="1 2" key="1">
    <citation type="journal article" date="2014" name="Int. J. Syst. Evol. Microbiol.">
        <title>Listeria floridensis sp. nov., Listeria aquatica sp. nov., Listeria cornellensis sp. nov., Listeria riparia sp. nov. and Listeria grandensis sp. nov., from agricultural and natural environments.</title>
        <authorList>
            <person name="den Bakker H.C."/>
            <person name="Warchocki S."/>
            <person name="Wright E.M."/>
            <person name="Allred A.F."/>
            <person name="Ahlstrom C."/>
            <person name="Manuel C.S."/>
            <person name="Stasiewicz M.J."/>
            <person name="Burrell A."/>
            <person name="Roof S."/>
            <person name="Strawn L."/>
            <person name="Fortes E.D."/>
            <person name="Nightingale K.K."/>
            <person name="Kephart D."/>
            <person name="Wiedmann M."/>
        </authorList>
    </citation>
    <scope>NUCLEOTIDE SEQUENCE [LARGE SCALE GENOMIC DNA]</scope>
    <source>
        <strain evidence="2">FSL F6-971</strain>
    </source>
</reference>
<sequence>MHTVFFHDLANGTNAPKDFPRIPVAGETIAFNSSNSFFLIKGVTFNDFETAEYPTEVYAIPITQSEWVNSLKVDR</sequence>
<accession>W7BWN5</accession>
<name>W7BWN5_9LIST</name>
<evidence type="ECO:0000313" key="1">
    <source>
        <dbReference type="EMBL" id="EUJ24723.1"/>
    </source>
</evidence>
<dbReference type="OrthoDB" id="2678983at2"/>
<proteinExistence type="predicted"/>
<gene>
    <name evidence="1" type="ORF">PGRAN_02470</name>
</gene>
<dbReference type="RefSeq" id="WP_036064719.1">
    <property type="nucleotide sequence ID" value="NZ_AODD01000002.1"/>
</dbReference>
<dbReference type="AlphaFoldDB" id="W7BWN5"/>
<dbReference type="Proteomes" id="UP000019253">
    <property type="component" value="Unassembled WGS sequence"/>
</dbReference>